<evidence type="ECO:0000313" key="1">
    <source>
        <dbReference type="EMBL" id="QHT12812.1"/>
    </source>
</evidence>
<dbReference type="EMBL" id="MN739551">
    <property type="protein sequence ID" value="QHT12812.1"/>
    <property type="molecule type" value="Genomic_DNA"/>
</dbReference>
<reference evidence="1" key="1">
    <citation type="journal article" date="2020" name="Nature">
        <title>Giant virus diversity and host interactions through global metagenomics.</title>
        <authorList>
            <person name="Schulz F."/>
            <person name="Roux S."/>
            <person name="Paez-Espino D."/>
            <person name="Jungbluth S."/>
            <person name="Walsh D.A."/>
            <person name="Denef V.J."/>
            <person name="McMahon K.D."/>
            <person name="Konstantinidis K.T."/>
            <person name="Eloe-Fadrosh E.A."/>
            <person name="Kyrpides N.C."/>
            <person name="Woyke T."/>
        </authorList>
    </citation>
    <scope>NUCLEOTIDE SEQUENCE</scope>
    <source>
        <strain evidence="1">GVMAG-M-3300023174-130</strain>
    </source>
</reference>
<dbReference type="Pfam" id="PF19058">
    <property type="entry name" value="DUF5754"/>
    <property type="match status" value="1"/>
</dbReference>
<organism evidence="1">
    <name type="scientific">viral metagenome</name>
    <dbReference type="NCBI Taxonomy" id="1070528"/>
    <lineage>
        <taxon>unclassified sequences</taxon>
        <taxon>metagenomes</taxon>
        <taxon>organismal metagenomes</taxon>
    </lineage>
</organism>
<accession>A0A6C0D8X3</accession>
<name>A0A6C0D8X3_9ZZZZ</name>
<sequence length="99" mass="12081">MRDEIYKYSNPVQAQKKAYQYLGKKHGKIFRSTRKEKKYMVKDPKTDRWIHFGQMGYEDYTKHKNKTRRKNYLTRSSGMRGNWKNNKFSANNLAMHVLW</sequence>
<protein>
    <submittedName>
        <fullName evidence="1">Uncharacterized protein</fullName>
    </submittedName>
</protein>
<dbReference type="AlphaFoldDB" id="A0A6C0D8X3"/>
<dbReference type="InterPro" id="IPR043930">
    <property type="entry name" value="DUF5754"/>
</dbReference>
<proteinExistence type="predicted"/>